<dbReference type="Proteomes" id="UP000277424">
    <property type="component" value="Unassembled WGS sequence"/>
</dbReference>
<dbReference type="RefSeq" id="WP_121218232.1">
    <property type="nucleotide sequence ID" value="NZ_RBIG01000001.1"/>
</dbReference>
<dbReference type="GO" id="GO:0018845">
    <property type="term" value="F:2-hydroxychromene-2-carboxylate isomerase activity"/>
    <property type="evidence" value="ECO:0007669"/>
    <property type="project" value="UniProtKB-UniRule"/>
</dbReference>
<comment type="caution">
    <text evidence="4">The sequence shown here is derived from an EMBL/GenBank/DDBJ whole genome shotgun (WGS) entry which is preliminary data.</text>
</comment>
<protein>
    <recommendedName>
        <fullName evidence="1">2-hydroxychromene-2-carboxylate isomerase</fullName>
        <ecNumber evidence="1">5.99.1.4</ecNumber>
    </recommendedName>
</protein>
<evidence type="ECO:0000313" key="5">
    <source>
        <dbReference type="Proteomes" id="UP000277424"/>
    </source>
</evidence>
<dbReference type="InterPro" id="IPR044087">
    <property type="entry name" value="NahD-like"/>
</dbReference>
<dbReference type="EC" id="5.99.1.4" evidence="1"/>
<dbReference type="InterPro" id="IPR014440">
    <property type="entry name" value="HCCAis_GSTk"/>
</dbReference>
<dbReference type="PANTHER" id="PTHR42943">
    <property type="entry name" value="GLUTATHIONE S-TRANSFERASE KAPPA"/>
    <property type="match status" value="1"/>
</dbReference>
<organism evidence="4 5">
    <name type="scientific">Oceanibaculum indicum</name>
    <dbReference type="NCBI Taxonomy" id="526216"/>
    <lineage>
        <taxon>Bacteria</taxon>
        <taxon>Pseudomonadati</taxon>
        <taxon>Pseudomonadota</taxon>
        <taxon>Alphaproteobacteria</taxon>
        <taxon>Rhodospirillales</taxon>
        <taxon>Oceanibaculaceae</taxon>
        <taxon>Oceanibaculum</taxon>
    </lineage>
</organism>
<name>A0A420WQW5_9PROT</name>
<dbReference type="SUPFAM" id="SSF52833">
    <property type="entry name" value="Thioredoxin-like"/>
    <property type="match status" value="1"/>
</dbReference>
<keyword evidence="1 4" id="KW-0413">Isomerase</keyword>
<dbReference type="InterPro" id="IPR001853">
    <property type="entry name" value="DSBA-like_thioredoxin_dom"/>
</dbReference>
<comment type="similarity">
    <text evidence="1">Belongs to the GST superfamily. NadH family.</text>
</comment>
<dbReference type="GO" id="GO:0004364">
    <property type="term" value="F:glutathione transferase activity"/>
    <property type="evidence" value="ECO:0007669"/>
    <property type="project" value="TreeGrafter"/>
</dbReference>
<dbReference type="CDD" id="cd03022">
    <property type="entry name" value="DsbA_HCCA_Iso"/>
    <property type="match status" value="1"/>
</dbReference>
<accession>A0A420WQW5</accession>
<dbReference type="GO" id="GO:0004602">
    <property type="term" value="F:glutathione peroxidase activity"/>
    <property type="evidence" value="ECO:0007669"/>
    <property type="project" value="TreeGrafter"/>
</dbReference>
<dbReference type="AlphaFoldDB" id="A0A420WQW5"/>
<proteinExistence type="inferred from homology"/>
<dbReference type="PANTHER" id="PTHR42943:SF13">
    <property type="entry name" value="GLUTATHIONE S-TRANSFERASE KAPPA-RELATED"/>
    <property type="match status" value="1"/>
</dbReference>
<evidence type="ECO:0000256" key="2">
    <source>
        <dbReference type="PIRSR" id="PIRSR006386-1"/>
    </source>
</evidence>
<dbReference type="GO" id="GO:0006749">
    <property type="term" value="P:glutathione metabolic process"/>
    <property type="evidence" value="ECO:0007669"/>
    <property type="project" value="TreeGrafter"/>
</dbReference>
<dbReference type="PIRSF" id="PIRSF006386">
    <property type="entry name" value="HCCAis_GSTk"/>
    <property type="match status" value="1"/>
</dbReference>
<evidence type="ECO:0000259" key="3">
    <source>
        <dbReference type="Pfam" id="PF01323"/>
    </source>
</evidence>
<comment type="catalytic activity">
    <reaction evidence="1">
        <text>2-hydroxychromene-2-carboxylate = (3E)-4-(2-hydroxyphenyl)-2-oxobut-3-enoate</text>
        <dbReference type="Rhea" id="RHEA:27401"/>
        <dbReference type="ChEBI" id="CHEBI:59350"/>
        <dbReference type="ChEBI" id="CHEBI:59353"/>
        <dbReference type="EC" id="5.99.1.4"/>
    </reaction>
</comment>
<gene>
    <name evidence="4" type="ORF">BCL74_1168</name>
</gene>
<dbReference type="InterPro" id="IPR036249">
    <property type="entry name" value="Thioredoxin-like_sf"/>
</dbReference>
<dbReference type="Gene3D" id="3.40.30.10">
    <property type="entry name" value="Glutaredoxin"/>
    <property type="match status" value="1"/>
</dbReference>
<dbReference type="InterPro" id="IPR051924">
    <property type="entry name" value="GST_Kappa/NadH"/>
</dbReference>
<dbReference type="GO" id="GO:1901170">
    <property type="term" value="P:naphthalene catabolic process"/>
    <property type="evidence" value="ECO:0007669"/>
    <property type="project" value="InterPro"/>
</dbReference>
<feature type="active site" description="Nucleophile" evidence="2">
    <location>
        <position position="13"/>
    </location>
</feature>
<dbReference type="Pfam" id="PF01323">
    <property type="entry name" value="DSBA"/>
    <property type="match status" value="1"/>
</dbReference>
<evidence type="ECO:0000256" key="1">
    <source>
        <dbReference type="PIRNR" id="PIRNR006386"/>
    </source>
</evidence>
<dbReference type="EMBL" id="RBIG01000001">
    <property type="protein sequence ID" value="RKQ73380.1"/>
    <property type="molecule type" value="Genomic_DNA"/>
</dbReference>
<dbReference type="OrthoDB" id="5244108at2"/>
<reference evidence="4 5" key="1">
    <citation type="submission" date="2018-10" db="EMBL/GenBank/DDBJ databases">
        <title>Comparative analysis of microorganisms from saline springs in Andes Mountain Range, Colombia.</title>
        <authorList>
            <person name="Rubin E."/>
        </authorList>
    </citation>
    <scope>NUCLEOTIDE SEQUENCE [LARGE SCALE GENOMIC DNA]</scope>
    <source>
        <strain evidence="4 5">USBA 36</strain>
    </source>
</reference>
<sequence length="200" mass="21858">MSKIVDYYFTPQSPWAYLGGKRFAEIAKKHGATVAVKPIDLGKAFSVSGGLPLAKRPPQRQAYRLLELARWKKKLGVPLVTHPTHFPGDGKPASLMIIAARMNGDDALALANACGAALWAEDRNVADWDVLVDVANKLGMDGKGLRLAAETNSEVEQDFQTATEEAMARDVFGAPSYIIDGELFWGQDRLEFVEDKLAGR</sequence>
<evidence type="ECO:0000313" key="4">
    <source>
        <dbReference type="EMBL" id="RKQ73380.1"/>
    </source>
</evidence>
<feature type="domain" description="DSBA-like thioredoxin" evidence="3">
    <location>
        <begin position="5"/>
        <end position="198"/>
    </location>
</feature>